<dbReference type="PROSITE" id="PS00211">
    <property type="entry name" value="ABC_TRANSPORTER_1"/>
    <property type="match status" value="1"/>
</dbReference>
<evidence type="ECO:0000259" key="4">
    <source>
        <dbReference type="PROSITE" id="PS50893"/>
    </source>
</evidence>
<comment type="similarity">
    <text evidence="1">Belongs to the ABC transporter superfamily. Ycf16 family.</text>
</comment>
<dbReference type="Gene3D" id="3.40.50.300">
    <property type="entry name" value="P-loop containing nucleotide triphosphate hydrolases"/>
    <property type="match status" value="1"/>
</dbReference>
<dbReference type="NCBIfam" id="TIGR01978">
    <property type="entry name" value="sufC"/>
    <property type="match status" value="1"/>
</dbReference>
<dbReference type="SMART" id="SM00382">
    <property type="entry name" value="AAA"/>
    <property type="match status" value="1"/>
</dbReference>
<keyword evidence="2" id="KW-0547">Nucleotide-binding</keyword>
<dbReference type="PANTHER" id="PTHR43204">
    <property type="entry name" value="ABC TRANSPORTER I FAMILY MEMBER 6, CHLOROPLASTIC"/>
    <property type="match status" value="1"/>
</dbReference>
<dbReference type="CDD" id="cd03217">
    <property type="entry name" value="ABC_FeS_Assembly"/>
    <property type="match status" value="1"/>
</dbReference>
<dbReference type="InterPro" id="IPR003439">
    <property type="entry name" value="ABC_transporter-like_ATP-bd"/>
</dbReference>
<dbReference type="GO" id="GO:0016887">
    <property type="term" value="F:ATP hydrolysis activity"/>
    <property type="evidence" value="ECO:0007669"/>
    <property type="project" value="InterPro"/>
</dbReference>
<dbReference type="PROSITE" id="PS50893">
    <property type="entry name" value="ABC_TRANSPORTER_2"/>
    <property type="match status" value="1"/>
</dbReference>
<keyword evidence="6" id="KW-1185">Reference proteome</keyword>
<dbReference type="GO" id="GO:0005524">
    <property type="term" value="F:ATP binding"/>
    <property type="evidence" value="ECO:0007669"/>
    <property type="project" value="UniProtKB-KW"/>
</dbReference>
<keyword evidence="3" id="KW-0067">ATP-binding</keyword>
<dbReference type="InterPro" id="IPR010230">
    <property type="entry name" value="FeS-cluster_ATPase_SufC"/>
</dbReference>
<dbReference type="InterPro" id="IPR017871">
    <property type="entry name" value="ABC_transporter-like_CS"/>
</dbReference>
<feature type="domain" description="ABC transporter" evidence="4">
    <location>
        <begin position="6"/>
        <end position="246"/>
    </location>
</feature>
<name>A0A1M6IFX5_9CLOT</name>
<organism evidence="5 6">
    <name type="scientific">Clostridium amylolyticum</name>
    <dbReference type="NCBI Taxonomy" id="1121298"/>
    <lineage>
        <taxon>Bacteria</taxon>
        <taxon>Bacillati</taxon>
        <taxon>Bacillota</taxon>
        <taxon>Clostridia</taxon>
        <taxon>Eubacteriales</taxon>
        <taxon>Clostridiaceae</taxon>
        <taxon>Clostridium</taxon>
    </lineage>
</organism>
<gene>
    <name evidence="5" type="ORF">SAMN05444401_2802</name>
</gene>
<dbReference type="EMBL" id="FQZO01000004">
    <property type="protein sequence ID" value="SHJ33335.1"/>
    <property type="molecule type" value="Genomic_DNA"/>
</dbReference>
<dbReference type="SUPFAM" id="SSF52540">
    <property type="entry name" value="P-loop containing nucleoside triphosphate hydrolases"/>
    <property type="match status" value="1"/>
</dbReference>
<dbReference type="RefSeq" id="WP_073007809.1">
    <property type="nucleotide sequence ID" value="NZ_FQZO01000004.1"/>
</dbReference>
<protein>
    <submittedName>
        <fullName evidence="5">Iron-regulated ABC transporter ATPase subunit SufC</fullName>
    </submittedName>
</protein>
<reference evidence="5 6" key="1">
    <citation type="submission" date="2016-11" db="EMBL/GenBank/DDBJ databases">
        <authorList>
            <person name="Jaros S."/>
            <person name="Januszkiewicz K."/>
            <person name="Wedrychowicz H."/>
        </authorList>
    </citation>
    <scope>NUCLEOTIDE SEQUENCE [LARGE SCALE GENOMIC DNA]</scope>
    <source>
        <strain evidence="5 6">DSM 21864</strain>
    </source>
</reference>
<proteinExistence type="inferred from homology"/>
<sequence>MSDLLLEIKNLHTAVDEKEILKGLDLDVNKGEIHVIMGPNGGGKSTLANIIMGHPKYAITEGSINFEGENINELKANERAQKGIFLSFQYPEEVEGITVENFLRSSKSALTGENIGFMSFKKLLREKMQMLHIKEEYASRYLNVGFSGGEKKKNEILQMAVLNPKLSILDETDSGLDVDAVKIVAEGVKVFKNSENALIIITHNNKILEYLEPDFVHVLINGKIVKTGKSELAKEINENGYEEFKAELIS</sequence>
<dbReference type="InterPro" id="IPR027417">
    <property type="entry name" value="P-loop_NTPase"/>
</dbReference>
<dbReference type="PANTHER" id="PTHR43204:SF1">
    <property type="entry name" value="ABC TRANSPORTER I FAMILY MEMBER 6, CHLOROPLASTIC"/>
    <property type="match status" value="1"/>
</dbReference>
<evidence type="ECO:0000313" key="6">
    <source>
        <dbReference type="Proteomes" id="UP000184080"/>
    </source>
</evidence>
<evidence type="ECO:0000313" key="5">
    <source>
        <dbReference type="EMBL" id="SHJ33335.1"/>
    </source>
</evidence>
<dbReference type="STRING" id="1121298.SAMN05444401_2802"/>
<accession>A0A1M6IFX5</accession>
<dbReference type="Pfam" id="PF00005">
    <property type="entry name" value="ABC_tran"/>
    <property type="match status" value="1"/>
</dbReference>
<dbReference type="OrthoDB" id="9806149at2"/>
<evidence type="ECO:0000256" key="1">
    <source>
        <dbReference type="ARBA" id="ARBA00006216"/>
    </source>
</evidence>
<dbReference type="AlphaFoldDB" id="A0A1M6IFX5"/>
<dbReference type="Proteomes" id="UP000184080">
    <property type="component" value="Unassembled WGS sequence"/>
</dbReference>
<dbReference type="InterPro" id="IPR003593">
    <property type="entry name" value="AAA+_ATPase"/>
</dbReference>
<evidence type="ECO:0000256" key="2">
    <source>
        <dbReference type="ARBA" id="ARBA00022741"/>
    </source>
</evidence>
<evidence type="ECO:0000256" key="3">
    <source>
        <dbReference type="ARBA" id="ARBA00022840"/>
    </source>
</evidence>